<feature type="region of interest" description="Disordered" evidence="1">
    <location>
        <begin position="56"/>
        <end position="104"/>
    </location>
</feature>
<reference evidence="2 3" key="1">
    <citation type="submission" date="2016-05" db="EMBL/GenBank/DDBJ databases">
        <title>Comparative analysis of secretome profiles of manganese(II)-oxidizing ascomycete fungi.</title>
        <authorList>
            <consortium name="DOE Joint Genome Institute"/>
            <person name="Zeiner C.A."/>
            <person name="Purvine S.O."/>
            <person name="Zink E.M."/>
            <person name="Wu S."/>
            <person name="Pasa-Tolic L."/>
            <person name="Chaput D.L."/>
            <person name="Haridas S."/>
            <person name="Grigoriev I.V."/>
            <person name="Santelli C.M."/>
            <person name="Hansel C.M."/>
        </authorList>
    </citation>
    <scope>NUCLEOTIDE SEQUENCE [LARGE SCALE GENOMIC DNA]</scope>
    <source>
        <strain evidence="2 3">AP3s5-JAC2a</strain>
    </source>
</reference>
<keyword evidence="3" id="KW-1185">Reference proteome</keyword>
<dbReference type="RefSeq" id="XP_018036626.1">
    <property type="nucleotide sequence ID" value="XM_018184182.1"/>
</dbReference>
<evidence type="ECO:0000313" key="3">
    <source>
        <dbReference type="Proteomes" id="UP000077069"/>
    </source>
</evidence>
<evidence type="ECO:0000256" key="1">
    <source>
        <dbReference type="SAM" id="MobiDB-lite"/>
    </source>
</evidence>
<gene>
    <name evidence="2" type="ORF">CC84DRAFT_1245464</name>
</gene>
<dbReference type="InParanoid" id="A0A177CGB3"/>
<dbReference type="EMBL" id="KV441552">
    <property type="protein sequence ID" value="OAG06261.1"/>
    <property type="molecule type" value="Genomic_DNA"/>
</dbReference>
<name>A0A177CGB3_9PLEO</name>
<accession>A0A177CGB3</accession>
<dbReference type="Proteomes" id="UP000077069">
    <property type="component" value="Unassembled WGS sequence"/>
</dbReference>
<protein>
    <submittedName>
        <fullName evidence="2">Uncharacterized protein</fullName>
    </submittedName>
</protein>
<evidence type="ECO:0000313" key="2">
    <source>
        <dbReference type="EMBL" id="OAG06261.1"/>
    </source>
</evidence>
<dbReference type="GeneID" id="28767668"/>
<organism evidence="2 3">
    <name type="scientific">Paraphaeosphaeria sporulosa</name>
    <dbReference type="NCBI Taxonomy" id="1460663"/>
    <lineage>
        <taxon>Eukaryota</taxon>
        <taxon>Fungi</taxon>
        <taxon>Dikarya</taxon>
        <taxon>Ascomycota</taxon>
        <taxon>Pezizomycotina</taxon>
        <taxon>Dothideomycetes</taxon>
        <taxon>Pleosporomycetidae</taxon>
        <taxon>Pleosporales</taxon>
        <taxon>Massarineae</taxon>
        <taxon>Didymosphaeriaceae</taxon>
        <taxon>Paraphaeosphaeria</taxon>
    </lineage>
</organism>
<proteinExistence type="predicted"/>
<sequence>MGLRGSVWGRIGTLSYESDKDAVPSIAGADKQQRCAGCFCQPMMPFQHVEQQAGAGERTRRACSPMTAKMVSRERQTRRGSAPSGVAQTEHRGGGGSGGGVWEAHPQASSRVISSCDSDGDNVASQVVFHGWARAACGCRLLHAPGASCRARLPCAGSTALAKSAAALPPHALIVLGGSRAIHGPVCSAHQTAIVHGSMASSLPVPTPARAPGASLH</sequence>
<dbReference type="AlphaFoldDB" id="A0A177CGB3"/>